<evidence type="ECO:0000313" key="1">
    <source>
        <dbReference type="EMBL" id="WOB06959.1"/>
    </source>
</evidence>
<keyword evidence="2" id="KW-1185">Reference proteome</keyword>
<reference evidence="1 2" key="1">
    <citation type="submission" date="2023-10" db="EMBL/GenBank/DDBJ databases">
        <title>Bacteria for the degradation of biodegradable plastic PBAT(Polybutylene adipate terephthalate).</title>
        <authorList>
            <person name="Weon H.-Y."/>
            <person name="Yeon J."/>
        </authorList>
    </citation>
    <scope>NUCLEOTIDE SEQUENCE [LARGE SCALE GENOMIC DNA]</scope>
    <source>
        <strain evidence="1 2">SBD 7-3</strain>
    </source>
</reference>
<dbReference type="EMBL" id="CP136336">
    <property type="protein sequence ID" value="WOB06959.1"/>
    <property type="molecule type" value="Genomic_DNA"/>
</dbReference>
<name>A0ABZ0CWW5_9BURK</name>
<evidence type="ECO:0008006" key="3">
    <source>
        <dbReference type="Google" id="ProtNLM"/>
    </source>
</evidence>
<protein>
    <recommendedName>
        <fullName evidence="3">DUF4158 domain-containing protein</fullName>
    </recommendedName>
</protein>
<dbReference type="RefSeq" id="WP_316699612.1">
    <property type="nucleotide sequence ID" value="NZ_CP136336.1"/>
</dbReference>
<proteinExistence type="predicted"/>
<gene>
    <name evidence="1" type="ORF">RXV79_18775</name>
</gene>
<evidence type="ECO:0000313" key="2">
    <source>
        <dbReference type="Proteomes" id="UP001303946"/>
    </source>
</evidence>
<sequence length="186" mass="20463">MSTLFFHESEFEGNACRISVANYLAFLSLRGPELAIEVAKIRQALAAPSRKHLERDISLLLRARNWRFHNIACVAIACTEASSQLLEELWSCIKRGSWTSPQLAATAEMVDKDFGRRAVHLIEDQATYFKSIVALAALLEARHSTESQLSAAARSNLDEAKTIDRDNSGSIATAWNGNLRAAFGAA</sequence>
<organism evidence="1 2">
    <name type="scientific">Piscinibacter gummiphilus</name>
    <dbReference type="NCBI Taxonomy" id="946333"/>
    <lineage>
        <taxon>Bacteria</taxon>
        <taxon>Pseudomonadati</taxon>
        <taxon>Pseudomonadota</taxon>
        <taxon>Betaproteobacteria</taxon>
        <taxon>Burkholderiales</taxon>
        <taxon>Sphaerotilaceae</taxon>
        <taxon>Piscinibacter</taxon>
    </lineage>
</organism>
<accession>A0ABZ0CWW5</accession>
<dbReference type="Proteomes" id="UP001303946">
    <property type="component" value="Chromosome"/>
</dbReference>